<evidence type="ECO:0000313" key="2">
    <source>
        <dbReference type="Proteomes" id="UP000224460"/>
    </source>
</evidence>
<gene>
    <name evidence="1" type="ORF">CS063_17220</name>
</gene>
<organism evidence="1 2">
    <name type="scientific">Sporanaerobium hydrogeniformans</name>
    <dbReference type="NCBI Taxonomy" id="3072179"/>
    <lineage>
        <taxon>Bacteria</taxon>
        <taxon>Bacillati</taxon>
        <taxon>Bacillota</taxon>
        <taxon>Clostridia</taxon>
        <taxon>Lachnospirales</taxon>
        <taxon>Lachnospiraceae</taxon>
        <taxon>Sporanaerobium</taxon>
    </lineage>
</organism>
<comment type="caution">
    <text evidence="1">The sequence shown here is derived from an EMBL/GenBank/DDBJ whole genome shotgun (WGS) entry which is preliminary data.</text>
</comment>
<keyword evidence="2" id="KW-1185">Reference proteome</keyword>
<accession>A0AC61D709</accession>
<dbReference type="EMBL" id="PEDL01000047">
    <property type="protein sequence ID" value="PHV69192.1"/>
    <property type="molecule type" value="Genomic_DNA"/>
</dbReference>
<name>A0AC61D709_9FIRM</name>
<proteinExistence type="predicted"/>
<sequence>MKCKVIKPNITTYAMRFNKDEDPDLYWRCMWARISLDHDNYTLSIVSDCGDYTYSWGRNDHESFLNLMSRINEYYLLDKISSRSKFNLEKSKQETIDRIKNYYEHSDDDDKCNEQIEAVKDVEYYGEEGFYIAVDQIVEDSELIEVVKEYPNGAVTICEIFKTYLQPLLKESNSK</sequence>
<protein>
    <submittedName>
        <fullName evidence="1">Uncharacterized protein</fullName>
    </submittedName>
</protein>
<evidence type="ECO:0000313" key="1">
    <source>
        <dbReference type="EMBL" id="PHV69192.1"/>
    </source>
</evidence>
<reference evidence="1" key="1">
    <citation type="submission" date="2017-10" db="EMBL/GenBank/DDBJ databases">
        <title>Genome sequence of cellulolytic Lachnospiraceae bacterium XHS1971 isolated from hotspring sediment.</title>
        <authorList>
            <person name="Vasudevan G."/>
            <person name="Joshi A.J."/>
            <person name="Hivarkar S."/>
            <person name="Lanjekar V.B."/>
            <person name="Dhakephalkar P.K."/>
            <person name="Dagar S."/>
        </authorList>
    </citation>
    <scope>NUCLEOTIDE SEQUENCE</scope>
    <source>
        <strain evidence="1">XHS1971</strain>
    </source>
</reference>
<dbReference type="Proteomes" id="UP000224460">
    <property type="component" value="Unassembled WGS sequence"/>
</dbReference>